<organism evidence="18 19">
    <name type="scientific">Thermovirga lienii (strain ATCC BAA-1197 / DSM 17291 / Cas60314)</name>
    <dbReference type="NCBI Taxonomy" id="580340"/>
    <lineage>
        <taxon>Bacteria</taxon>
        <taxon>Thermotogati</taxon>
        <taxon>Synergistota</taxon>
        <taxon>Synergistia</taxon>
        <taxon>Synergistales</taxon>
        <taxon>Thermovirgaceae</taxon>
        <taxon>Thermovirga</taxon>
    </lineage>
</organism>
<dbReference type="InterPro" id="IPR050571">
    <property type="entry name" value="Class-IV_PLP-Dep_Aminotrnsfr"/>
</dbReference>
<dbReference type="GO" id="GO:0009097">
    <property type="term" value="P:isoleucine biosynthetic process"/>
    <property type="evidence" value="ECO:0007669"/>
    <property type="project" value="UniProtKB-UniPathway"/>
</dbReference>
<protein>
    <recommendedName>
        <fullName evidence="17">Branched-chain-amino-acid aminotransferase</fullName>
        <shortName evidence="17">BCAT</shortName>
        <ecNumber evidence="17">2.6.1.42</ecNumber>
    </recommendedName>
</protein>
<dbReference type="InterPro" id="IPR043132">
    <property type="entry name" value="BCAT-like_C"/>
</dbReference>
<dbReference type="PANTHER" id="PTHR42743:SF11">
    <property type="entry name" value="AMINODEOXYCHORISMATE LYASE"/>
    <property type="match status" value="1"/>
</dbReference>
<dbReference type="NCBIfam" id="TIGR01122">
    <property type="entry name" value="ilvE_I"/>
    <property type="match status" value="1"/>
</dbReference>
<evidence type="ECO:0000256" key="3">
    <source>
        <dbReference type="ARBA" id="ARBA00004824"/>
    </source>
</evidence>
<evidence type="ECO:0000256" key="14">
    <source>
        <dbReference type="ARBA" id="ARBA00049229"/>
    </source>
</evidence>
<comment type="catalytic activity">
    <reaction evidence="13 17">
        <text>L-isoleucine + 2-oxoglutarate = (S)-3-methyl-2-oxopentanoate + L-glutamate</text>
        <dbReference type="Rhea" id="RHEA:24801"/>
        <dbReference type="ChEBI" id="CHEBI:16810"/>
        <dbReference type="ChEBI" id="CHEBI:29985"/>
        <dbReference type="ChEBI" id="CHEBI:35146"/>
        <dbReference type="ChEBI" id="CHEBI:58045"/>
        <dbReference type="EC" id="2.6.1.42"/>
    </reaction>
</comment>
<evidence type="ECO:0000256" key="5">
    <source>
        <dbReference type="ARBA" id="ARBA00005072"/>
    </source>
</evidence>
<dbReference type="GO" id="GO:0009098">
    <property type="term" value="P:L-leucine biosynthetic process"/>
    <property type="evidence" value="ECO:0007669"/>
    <property type="project" value="UniProtKB-UniPathway"/>
</dbReference>
<gene>
    <name evidence="17" type="primary">ilvE</name>
    <name evidence="18" type="ordered locus">Tlie_1705</name>
</gene>
<dbReference type="AlphaFoldDB" id="G7V896"/>
<reference evidence="19" key="1">
    <citation type="submission" date="2011-10" db="EMBL/GenBank/DDBJ databases">
        <title>The complete genome of chromosome of Thermovirga lienii DSM 17291.</title>
        <authorList>
            <consortium name="US DOE Joint Genome Institute (JGI-PGF)"/>
            <person name="Lucas S."/>
            <person name="Copeland A."/>
            <person name="Lapidus A."/>
            <person name="Glavina del Rio T."/>
            <person name="Dalin E."/>
            <person name="Tice H."/>
            <person name="Bruce D."/>
            <person name="Goodwin L."/>
            <person name="Pitluck S."/>
            <person name="Peters L."/>
            <person name="Mikhailova N."/>
            <person name="Saunders E."/>
            <person name="Kyrpides N."/>
            <person name="Mavromatis K."/>
            <person name="Ivanova N."/>
            <person name="Last F.I."/>
            <person name="Brettin T."/>
            <person name="Detter J.C."/>
            <person name="Han C."/>
            <person name="Larimer F."/>
            <person name="Land M."/>
            <person name="Hauser L."/>
            <person name="Markowitz V."/>
            <person name="Cheng J.-F."/>
            <person name="Hugenholtz P."/>
            <person name="Woyke T."/>
            <person name="Wu D."/>
            <person name="Spring S."/>
            <person name="Schroeder M."/>
            <person name="Brambilla E.-M."/>
            <person name="Klenk H.-P."/>
            <person name="Eisen J.A."/>
        </authorList>
    </citation>
    <scope>NUCLEOTIDE SEQUENCE [LARGE SCALE GENOMIC DNA]</scope>
    <source>
        <strain evidence="19">ATCC BAA-1197 / DSM 17291 / Cas60314</strain>
    </source>
</reference>
<evidence type="ECO:0000313" key="19">
    <source>
        <dbReference type="Proteomes" id="UP000005868"/>
    </source>
</evidence>
<keyword evidence="8 17" id="KW-0028">Amino-acid biosynthesis</keyword>
<dbReference type="InterPro" id="IPR001544">
    <property type="entry name" value="Aminotrans_IV"/>
</dbReference>
<comment type="function">
    <text evidence="2 17">Acts on leucine, isoleucine and valine.</text>
</comment>
<dbReference type="NCBIfam" id="NF005146">
    <property type="entry name" value="PRK06606.1"/>
    <property type="match status" value="1"/>
</dbReference>
<dbReference type="PANTHER" id="PTHR42743">
    <property type="entry name" value="AMINO-ACID AMINOTRANSFERASE"/>
    <property type="match status" value="1"/>
</dbReference>
<keyword evidence="7 17" id="KW-0032">Aminotransferase</keyword>
<dbReference type="GO" id="GO:0009099">
    <property type="term" value="P:L-valine biosynthetic process"/>
    <property type="evidence" value="ECO:0007669"/>
    <property type="project" value="UniProtKB-UniPathway"/>
</dbReference>
<evidence type="ECO:0000256" key="1">
    <source>
        <dbReference type="ARBA" id="ARBA00001933"/>
    </source>
</evidence>
<dbReference type="InterPro" id="IPR036038">
    <property type="entry name" value="Aminotransferase-like"/>
</dbReference>
<dbReference type="EC" id="2.6.1.42" evidence="17"/>
<evidence type="ECO:0000313" key="18">
    <source>
        <dbReference type="EMBL" id="AER67427.1"/>
    </source>
</evidence>
<name>G7V896_THELD</name>
<evidence type="ECO:0000256" key="9">
    <source>
        <dbReference type="ARBA" id="ARBA00022679"/>
    </source>
</evidence>
<evidence type="ECO:0000256" key="15">
    <source>
        <dbReference type="RuleBase" id="RU004106"/>
    </source>
</evidence>
<evidence type="ECO:0000256" key="7">
    <source>
        <dbReference type="ARBA" id="ARBA00022576"/>
    </source>
</evidence>
<comment type="pathway">
    <text evidence="3 17">Amino-acid biosynthesis; L-isoleucine biosynthesis; L-isoleucine from 2-oxobutanoate: step 4/4.</text>
</comment>
<comment type="pathway">
    <text evidence="5 17">Amino-acid biosynthesis; L-leucine biosynthesis; L-leucine from 3-methyl-2-oxobutanoate: step 4/4.</text>
</comment>
<dbReference type="OrthoDB" id="9805628at2"/>
<dbReference type="EMBL" id="CP003096">
    <property type="protein sequence ID" value="AER67427.1"/>
    <property type="molecule type" value="Genomic_DNA"/>
</dbReference>
<dbReference type="NCBIfam" id="NF006185">
    <property type="entry name" value="PRK08320.1"/>
    <property type="match status" value="1"/>
</dbReference>
<dbReference type="FunFam" id="3.30.470.10:FF:000006">
    <property type="entry name" value="Branched-chain-amino-acid aminotransferase"/>
    <property type="match status" value="1"/>
</dbReference>
<dbReference type="Gene3D" id="3.20.10.10">
    <property type="entry name" value="D-amino Acid Aminotransferase, subunit A, domain 2"/>
    <property type="match status" value="1"/>
</dbReference>
<evidence type="ECO:0000256" key="4">
    <source>
        <dbReference type="ARBA" id="ARBA00004931"/>
    </source>
</evidence>
<proteinExistence type="inferred from homology"/>
<comment type="catalytic activity">
    <reaction evidence="14 17">
        <text>L-leucine + 2-oxoglutarate = 4-methyl-2-oxopentanoate + L-glutamate</text>
        <dbReference type="Rhea" id="RHEA:18321"/>
        <dbReference type="ChEBI" id="CHEBI:16810"/>
        <dbReference type="ChEBI" id="CHEBI:17865"/>
        <dbReference type="ChEBI" id="CHEBI:29985"/>
        <dbReference type="ChEBI" id="CHEBI:57427"/>
        <dbReference type="EC" id="2.6.1.42"/>
    </reaction>
</comment>
<evidence type="ECO:0000256" key="2">
    <source>
        <dbReference type="ARBA" id="ARBA00003109"/>
    </source>
</evidence>
<evidence type="ECO:0000256" key="8">
    <source>
        <dbReference type="ARBA" id="ARBA00022605"/>
    </source>
</evidence>
<dbReference type="UniPathway" id="UPA00047">
    <property type="reaction ID" value="UER00058"/>
</dbReference>
<dbReference type="Gene3D" id="3.30.470.10">
    <property type="match status" value="1"/>
</dbReference>
<dbReference type="KEGG" id="tli:Tlie_1705"/>
<comment type="cofactor">
    <cofactor evidence="1 16">
        <name>pyridoxal 5'-phosphate</name>
        <dbReference type="ChEBI" id="CHEBI:597326"/>
    </cofactor>
</comment>
<dbReference type="HOGENOM" id="CLU_020844_3_0_0"/>
<dbReference type="FunFam" id="3.20.10.10:FF:000002">
    <property type="entry name" value="D-alanine aminotransferase"/>
    <property type="match status" value="1"/>
</dbReference>
<dbReference type="Proteomes" id="UP000005868">
    <property type="component" value="Chromosome"/>
</dbReference>
<evidence type="ECO:0000256" key="13">
    <source>
        <dbReference type="ARBA" id="ARBA00048798"/>
    </source>
</evidence>
<sequence>MGLVYIDGKFVPKEEAKVSVFDHAFLYGDAVFEGIRAYNGRVFRLEEHIDRLYDSARAIWLEIKIPKKEMMEIVAESCRKNNLKDAYIRLVVTRGVGDLGLDPRKCHGNASIVCIADKIALYPEEFYEKGLKAITAATRRNYGEVLAPQVKSNNYLPNIMAKIEAITAGCLEAICMSREGFVTEGTGDNIFIVKDGTLKTPHPAVGILKGVTRKAIMELAEQEGIPVEETFMNRFDVYTADEIFFTGTAAEVIPVVEVDSRKIGEGVPGPITKKLRSLFMELVKKEGYPI</sequence>
<evidence type="ECO:0000256" key="11">
    <source>
        <dbReference type="ARBA" id="ARBA00023304"/>
    </source>
</evidence>
<dbReference type="InterPro" id="IPR005785">
    <property type="entry name" value="B_amino_transI"/>
</dbReference>
<evidence type="ECO:0000256" key="16">
    <source>
        <dbReference type="RuleBase" id="RU004516"/>
    </source>
</evidence>
<dbReference type="Pfam" id="PF01063">
    <property type="entry name" value="Aminotran_4"/>
    <property type="match status" value="1"/>
</dbReference>
<dbReference type="UniPathway" id="UPA00048">
    <property type="reaction ID" value="UER00073"/>
</dbReference>
<dbReference type="GO" id="GO:0052656">
    <property type="term" value="F:L-isoleucine-2-oxoglutarate transaminase activity"/>
    <property type="evidence" value="ECO:0007669"/>
    <property type="project" value="RHEA"/>
</dbReference>
<evidence type="ECO:0000256" key="10">
    <source>
        <dbReference type="ARBA" id="ARBA00022898"/>
    </source>
</evidence>
<comment type="pathway">
    <text evidence="4 17">Amino-acid biosynthesis; L-valine biosynthesis; L-valine from pyruvate: step 4/4.</text>
</comment>
<keyword evidence="10 16" id="KW-0663">Pyridoxal phosphate</keyword>
<keyword evidence="19" id="KW-1185">Reference proteome</keyword>
<keyword evidence="11 17" id="KW-0100">Branched-chain amino acid biosynthesis</keyword>
<evidence type="ECO:0000256" key="12">
    <source>
        <dbReference type="ARBA" id="ARBA00048212"/>
    </source>
</evidence>
<dbReference type="InterPro" id="IPR018300">
    <property type="entry name" value="Aminotrans_IV_CS"/>
</dbReference>
<reference evidence="18 19" key="2">
    <citation type="journal article" date="2012" name="Stand. Genomic Sci.">
        <title>Genome sequence of the moderately thermophilic, amino-acid-degrading and sulfur-reducing bacterium Thermovirga lienii type strain (Cas60314(T)).</title>
        <authorList>
            <person name="Goker M."/>
            <person name="Saunders E."/>
            <person name="Lapidus A."/>
            <person name="Nolan M."/>
            <person name="Lucas S."/>
            <person name="Hammon N."/>
            <person name="Deshpande S."/>
            <person name="Cheng J.F."/>
            <person name="Han C."/>
            <person name="Tapia R."/>
            <person name="Goodwin L.A."/>
            <person name="Pitluck S."/>
            <person name="Liolios K."/>
            <person name="Mavromatis K."/>
            <person name="Pagani I."/>
            <person name="Ivanova N."/>
            <person name="Mikhailova N."/>
            <person name="Pati A."/>
            <person name="Chen A."/>
            <person name="Palaniappan K."/>
            <person name="Land M."/>
            <person name="Chang Y.J."/>
            <person name="Jeffries C.D."/>
            <person name="Brambilla E.M."/>
            <person name="Rohde M."/>
            <person name="Spring S."/>
            <person name="Detter J.C."/>
            <person name="Woyke T."/>
            <person name="Bristow J."/>
            <person name="Eisen J.A."/>
            <person name="Markowitz V."/>
            <person name="Hugenholtz P."/>
            <person name="Kyrpides N.C."/>
            <person name="Klenk H.P."/>
        </authorList>
    </citation>
    <scope>NUCLEOTIDE SEQUENCE [LARGE SCALE GENOMIC DNA]</scope>
    <source>
        <strain evidence="19">ATCC BAA-1197 / DSM 17291 / Cas60314</strain>
    </source>
</reference>
<evidence type="ECO:0000256" key="17">
    <source>
        <dbReference type="RuleBase" id="RU364094"/>
    </source>
</evidence>
<comment type="similarity">
    <text evidence="6 15">Belongs to the class-IV pyridoxal-phosphate-dependent aminotransferase family.</text>
</comment>
<dbReference type="GO" id="GO:0052655">
    <property type="term" value="F:L-valine-2-oxoglutarate transaminase activity"/>
    <property type="evidence" value="ECO:0007669"/>
    <property type="project" value="RHEA"/>
</dbReference>
<dbReference type="InterPro" id="IPR043131">
    <property type="entry name" value="BCAT-like_N"/>
</dbReference>
<dbReference type="GO" id="GO:0005829">
    <property type="term" value="C:cytosol"/>
    <property type="evidence" value="ECO:0007669"/>
    <property type="project" value="TreeGrafter"/>
</dbReference>
<dbReference type="PROSITE" id="PS00770">
    <property type="entry name" value="AA_TRANSFER_CLASS_4"/>
    <property type="match status" value="1"/>
</dbReference>
<evidence type="ECO:0000256" key="6">
    <source>
        <dbReference type="ARBA" id="ARBA00009320"/>
    </source>
</evidence>
<comment type="catalytic activity">
    <reaction evidence="12 17">
        <text>L-valine + 2-oxoglutarate = 3-methyl-2-oxobutanoate + L-glutamate</text>
        <dbReference type="Rhea" id="RHEA:24813"/>
        <dbReference type="ChEBI" id="CHEBI:11851"/>
        <dbReference type="ChEBI" id="CHEBI:16810"/>
        <dbReference type="ChEBI" id="CHEBI:29985"/>
        <dbReference type="ChEBI" id="CHEBI:57762"/>
        <dbReference type="EC" id="2.6.1.42"/>
    </reaction>
</comment>
<dbReference type="STRING" id="580340.Tlie_1705"/>
<dbReference type="eggNOG" id="COG0115">
    <property type="taxonomic scope" value="Bacteria"/>
</dbReference>
<dbReference type="CDD" id="cd01558">
    <property type="entry name" value="D-AAT_like"/>
    <property type="match status" value="1"/>
</dbReference>
<dbReference type="SUPFAM" id="SSF56752">
    <property type="entry name" value="D-aminoacid aminotransferase-like PLP-dependent enzymes"/>
    <property type="match status" value="1"/>
</dbReference>
<accession>G7V896</accession>
<dbReference type="UniPathway" id="UPA00049">
    <property type="reaction ID" value="UER00062"/>
</dbReference>
<dbReference type="GO" id="GO:0052654">
    <property type="term" value="F:L-leucine-2-oxoglutarate transaminase activity"/>
    <property type="evidence" value="ECO:0007669"/>
    <property type="project" value="RHEA"/>
</dbReference>
<keyword evidence="9 17" id="KW-0808">Transferase</keyword>